<dbReference type="InterPro" id="IPR027417">
    <property type="entry name" value="P-loop_NTPase"/>
</dbReference>
<gene>
    <name evidence="1" type="ORF">RCO7_10820</name>
</gene>
<evidence type="ECO:0000313" key="1">
    <source>
        <dbReference type="EMBL" id="CZT04201.1"/>
    </source>
</evidence>
<dbReference type="InParanoid" id="A0A1E1L114"/>
<name>A0A1E1L114_9HELO</name>
<dbReference type="AlphaFoldDB" id="A0A1E1L114"/>
<keyword evidence="2" id="KW-1185">Reference proteome</keyword>
<sequence>MAVLIDQISFVQGLPGTAGKSHATKLSKNLNRLSWIIRTNLQCVYFPTWKESIDRLYEKYGCQMAVVTQPGDGLFERFQIWQLVYNYAMDRVNSGRKDEHAKKLVDTVSELIATGGNSRSMIDTDERAELTSAFKHVAGDFLGQENINFIIIDEAGAGIEYDIAVALKMKNDGVLILRDHLQGRPVIESRGHNDFYDQASVSGFEKAP</sequence>
<comment type="caution">
    <text evidence="1">The sequence shown here is derived from an EMBL/GenBank/DDBJ whole genome shotgun (WGS) entry which is preliminary data.</text>
</comment>
<proteinExistence type="predicted"/>
<dbReference type="Proteomes" id="UP000178129">
    <property type="component" value="Unassembled WGS sequence"/>
</dbReference>
<evidence type="ECO:0000313" key="2">
    <source>
        <dbReference type="Proteomes" id="UP000178129"/>
    </source>
</evidence>
<protein>
    <submittedName>
        <fullName evidence="1">Uncharacterized protein</fullName>
    </submittedName>
</protein>
<dbReference type="Gene3D" id="3.40.50.300">
    <property type="entry name" value="P-loop containing nucleotide triphosphate hydrolases"/>
    <property type="match status" value="1"/>
</dbReference>
<reference evidence="2" key="1">
    <citation type="submission" date="2016-03" db="EMBL/GenBank/DDBJ databases">
        <authorList>
            <person name="Ploux O."/>
        </authorList>
    </citation>
    <scope>NUCLEOTIDE SEQUENCE [LARGE SCALE GENOMIC DNA]</scope>
    <source>
        <strain evidence="2">UK7</strain>
    </source>
</reference>
<organism evidence="1 2">
    <name type="scientific">Rhynchosporium graminicola</name>
    <dbReference type="NCBI Taxonomy" id="2792576"/>
    <lineage>
        <taxon>Eukaryota</taxon>
        <taxon>Fungi</taxon>
        <taxon>Dikarya</taxon>
        <taxon>Ascomycota</taxon>
        <taxon>Pezizomycotina</taxon>
        <taxon>Leotiomycetes</taxon>
        <taxon>Helotiales</taxon>
        <taxon>Ploettnerulaceae</taxon>
        <taxon>Rhynchosporium</taxon>
    </lineage>
</organism>
<dbReference type="EMBL" id="FJUW01000031">
    <property type="protein sequence ID" value="CZT04201.1"/>
    <property type="molecule type" value="Genomic_DNA"/>
</dbReference>
<accession>A0A1E1L114</accession>